<evidence type="ECO:0000313" key="10">
    <source>
        <dbReference type="EMBL" id="CAA9549030.1"/>
    </source>
</evidence>
<dbReference type="InterPro" id="IPR038299">
    <property type="entry name" value="DAO_C_sf"/>
</dbReference>
<evidence type="ECO:0000256" key="1">
    <source>
        <dbReference type="ARBA" id="ARBA00001974"/>
    </source>
</evidence>
<evidence type="ECO:0000256" key="7">
    <source>
        <dbReference type="SAM" id="MobiDB-lite"/>
    </source>
</evidence>
<protein>
    <recommendedName>
        <fullName evidence="6">Glycerol-3-phosphate dehydrogenase</fullName>
        <ecNumber evidence="6">1.1.5.3</ecNumber>
    </recommendedName>
</protein>
<proteinExistence type="inferred from homology"/>
<dbReference type="EC" id="1.1.5.3" evidence="6"/>
<organism evidence="10">
    <name type="scientific">uncultured Thermomicrobiales bacterium</name>
    <dbReference type="NCBI Taxonomy" id="1645740"/>
    <lineage>
        <taxon>Bacteria</taxon>
        <taxon>Pseudomonadati</taxon>
        <taxon>Thermomicrobiota</taxon>
        <taxon>Thermomicrobia</taxon>
        <taxon>Thermomicrobiales</taxon>
        <taxon>environmental samples</taxon>
    </lineage>
</organism>
<dbReference type="EMBL" id="CADCWJ010000172">
    <property type="protein sequence ID" value="CAA9549030.1"/>
    <property type="molecule type" value="Genomic_DNA"/>
</dbReference>
<dbReference type="Pfam" id="PF16901">
    <property type="entry name" value="DAO_C"/>
    <property type="match status" value="1"/>
</dbReference>
<feature type="domain" description="FAD dependent oxidoreductase" evidence="8">
    <location>
        <begin position="16"/>
        <end position="342"/>
    </location>
</feature>
<dbReference type="SUPFAM" id="SSF51905">
    <property type="entry name" value="FAD/NAD(P)-binding domain"/>
    <property type="match status" value="1"/>
</dbReference>
<dbReference type="GO" id="GO:0004368">
    <property type="term" value="F:glycerol-3-phosphate dehydrogenase (quinone) activity"/>
    <property type="evidence" value="ECO:0007669"/>
    <property type="project" value="UniProtKB-EC"/>
</dbReference>
<dbReference type="GO" id="GO:0046168">
    <property type="term" value="P:glycerol-3-phosphate catabolic process"/>
    <property type="evidence" value="ECO:0007669"/>
    <property type="project" value="TreeGrafter"/>
</dbReference>
<keyword evidence="5 6" id="KW-0560">Oxidoreductase</keyword>
<feature type="domain" description="Alpha-glycerophosphate oxidase C-terminal" evidence="9">
    <location>
        <begin position="401"/>
        <end position="524"/>
    </location>
</feature>
<dbReference type="SUPFAM" id="SSF54373">
    <property type="entry name" value="FAD-linked reductases, C-terminal domain"/>
    <property type="match status" value="1"/>
</dbReference>
<dbReference type="PANTHER" id="PTHR11985">
    <property type="entry name" value="GLYCEROL-3-PHOSPHATE DEHYDROGENASE"/>
    <property type="match status" value="1"/>
</dbReference>
<evidence type="ECO:0000256" key="3">
    <source>
        <dbReference type="ARBA" id="ARBA00022630"/>
    </source>
</evidence>
<dbReference type="Pfam" id="PF01266">
    <property type="entry name" value="DAO"/>
    <property type="match status" value="1"/>
</dbReference>
<gene>
    <name evidence="10" type="ORF">AVDCRST_MAG87-713</name>
</gene>
<comment type="cofactor">
    <cofactor evidence="1 6">
        <name>FAD</name>
        <dbReference type="ChEBI" id="CHEBI:57692"/>
    </cofactor>
</comment>
<evidence type="ECO:0000259" key="8">
    <source>
        <dbReference type="Pfam" id="PF01266"/>
    </source>
</evidence>
<evidence type="ECO:0000256" key="2">
    <source>
        <dbReference type="ARBA" id="ARBA00007330"/>
    </source>
</evidence>
<dbReference type="Gene3D" id="3.50.50.60">
    <property type="entry name" value="FAD/NAD(P)-binding domain"/>
    <property type="match status" value="1"/>
</dbReference>
<evidence type="ECO:0000256" key="5">
    <source>
        <dbReference type="ARBA" id="ARBA00023002"/>
    </source>
</evidence>
<evidence type="ECO:0000259" key="9">
    <source>
        <dbReference type="Pfam" id="PF16901"/>
    </source>
</evidence>
<name>A0A6J4UGI7_9BACT</name>
<dbReference type="InterPro" id="IPR000447">
    <property type="entry name" value="G3P_DH_FAD-dep"/>
</dbReference>
<comment type="similarity">
    <text evidence="2 6">Belongs to the FAD-dependent glycerol-3-phosphate dehydrogenase family.</text>
</comment>
<feature type="compositionally biased region" description="Polar residues" evidence="7">
    <location>
        <begin position="556"/>
        <end position="569"/>
    </location>
</feature>
<dbReference type="PROSITE" id="PS00977">
    <property type="entry name" value="FAD_G3PDH_1"/>
    <property type="match status" value="1"/>
</dbReference>
<accession>A0A6J4UGI7</accession>
<keyword evidence="4" id="KW-0274">FAD</keyword>
<reference evidence="10" key="1">
    <citation type="submission" date="2020-02" db="EMBL/GenBank/DDBJ databases">
        <authorList>
            <person name="Meier V. D."/>
        </authorList>
    </citation>
    <scope>NUCLEOTIDE SEQUENCE</scope>
    <source>
        <strain evidence="10">AVDCRST_MAG87</strain>
    </source>
</reference>
<evidence type="ECO:0000256" key="4">
    <source>
        <dbReference type="ARBA" id="ARBA00022827"/>
    </source>
</evidence>
<dbReference type="Gene3D" id="1.10.8.870">
    <property type="entry name" value="Alpha-glycerophosphate oxidase, cap domain"/>
    <property type="match status" value="1"/>
</dbReference>
<comment type="catalytic activity">
    <reaction evidence="6">
        <text>a quinone + sn-glycerol 3-phosphate = dihydroxyacetone phosphate + a quinol</text>
        <dbReference type="Rhea" id="RHEA:18977"/>
        <dbReference type="ChEBI" id="CHEBI:24646"/>
        <dbReference type="ChEBI" id="CHEBI:57597"/>
        <dbReference type="ChEBI" id="CHEBI:57642"/>
        <dbReference type="ChEBI" id="CHEBI:132124"/>
        <dbReference type="EC" id="1.1.5.3"/>
    </reaction>
</comment>
<evidence type="ECO:0000256" key="6">
    <source>
        <dbReference type="RuleBase" id="RU361217"/>
    </source>
</evidence>
<feature type="region of interest" description="Disordered" evidence="7">
    <location>
        <begin position="546"/>
        <end position="569"/>
    </location>
</feature>
<dbReference type="PRINTS" id="PR01001">
    <property type="entry name" value="FADG3PDH"/>
</dbReference>
<keyword evidence="3 6" id="KW-0285">Flavoprotein</keyword>
<dbReference type="InterPro" id="IPR006076">
    <property type="entry name" value="FAD-dep_OxRdtase"/>
</dbReference>
<sequence>MALRDELAQTWSEPFDMIVVGGGINGTGIARDAALRGLRVLLIDKSDVSAGTTSWSSRLIHGGLRYLEYAEIGLVRESLMERERLLRIAPHLVRPLALTLPIYDYHKRSPLMIRLGMIAYDLLSLGKSVPGHRMFDRAGALAHEPGLNPTGLRAAARYYDAQVEFPERISVENMLDAVAHGAEILTHTRVDELLIEGNAVHGVRYVDQLTGERGTAVAAVTVNVAGPWVDTVVAGLGMGEEPERLIGGTKGSHIIVEPFPGAPADALYIEAKQDGRPYFIIPWNGLYLIGTTDVRYEGDPDRVVPGEDEIAYLLAETNIAIPGANLQREDVAYVYAGLRPLPYQQSGLESAITRRHIVRDHAPDVDGLISIVGGKLTTFRNLARQTVDLAGKKVGRSLPASRTGRLPLPGGVERFSAFARQFHRERPAWLSQQSGECLLRIYGVRARRVVALADQEPHLRSVVSDGSGMIAAGVVFGFTDEKARTLTDALMRRAMVGYDEDAGFGALDASADACVRSLGWSEDRSEREREAYIGYMTRFLPRALVETSADPGGEQSDASDTWRSPGSRP</sequence>
<dbReference type="AlphaFoldDB" id="A0A6J4UGI7"/>
<dbReference type="InterPro" id="IPR036188">
    <property type="entry name" value="FAD/NAD-bd_sf"/>
</dbReference>
<dbReference type="InterPro" id="IPR031656">
    <property type="entry name" value="DAO_C"/>
</dbReference>
<dbReference type="PANTHER" id="PTHR11985:SF15">
    <property type="entry name" value="GLYCEROL-3-PHOSPHATE DEHYDROGENASE, MITOCHONDRIAL"/>
    <property type="match status" value="1"/>
</dbReference>
<dbReference type="Gene3D" id="3.30.9.10">
    <property type="entry name" value="D-Amino Acid Oxidase, subunit A, domain 2"/>
    <property type="match status" value="1"/>
</dbReference>
<dbReference type="GO" id="GO:0009331">
    <property type="term" value="C:glycerol-3-phosphate dehydrogenase (FAD) complex"/>
    <property type="evidence" value="ECO:0007669"/>
    <property type="project" value="UniProtKB-UniRule"/>
</dbReference>